<dbReference type="Proteomes" id="UP001519504">
    <property type="component" value="Unassembled WGS sequence"/>
</dbReference>
<proteinExistence type="predicted"/>
<evidence type="ECO:0000313" key="2">
    <source>
        <dbReference type="EMBL" id="MBS9338201.1"/>
    </source>
</evidence>
<name>A0ABS5QYN9_9LACO</name>
<dbReference type="EMBL" id="JAAMFK010000001">
    <property type="protein sequence ID" value="MBS9338201.1"/>
    <property type="molecule type" value="Genomic_DNA"/>
</dbReference>
<feature type="domain" description="NAD(P)-binding" evidence="1">
    <location>
        <begin position="8"/>
        <end position="196"/>
    </location>
</feature>
<dbReference type="PANTHER" id="PTHR15020">
    <property type="entry name" value="FLAVIN REDUCTASE-RELATED"/>
    <property type="match status" value="1"/>
</dbReference>
<dbReference type="PANTHER" id="PTHR15020:SF50">
    <property type="entry name" value="UPF0659 PROTEIN YMR090W"/>
    <property type="match status" value="1"/>
</dbReference>
<reference evidence="2 3" key="1">
    <citation type="submission" date="2020-02" db="EMBL/GenBank/DDBJ databases">
        <title>Fructobacillus sp. isolated from paper mulberry of Taiwan.</title>
        <authorList>
            <person name="Lin S.-T."/>
        </authorList>
    </citation>
    <scope>NUCLEOTIDE SEQUENCE [LARGE SCALE GENOMIC DNA]</scope>
    <source>
        <strain evidence="2 3">M2-14</strain>
    </source>
</reference>
<dbReference type="CDD" id="cd05243">
    <property type="entry name" value="SDR_a5"/>
    <property type="match status" value="1"/>
</dbReference>
<organism evidence="2 3">
    <name type="scientific">Fructobacillus broussonetiae</name>
    <dbReference type="NCBI Taxonomy" id="2713173"/>
    <lineage>
        <taxon>Bacteria</taxon>
        <taxon>Bacillati</taxon>
        <taxon>Bacillota</taxon>
        <taxon>Bacilli</taxon>
        <taxon>Lactobacillales</taxon>
        <taxon>Lactobacillaceae</taxon>
        <taxon>Fructobacillus</taxon>
    </lineage>
</organism>
<dbReference type="RefSeq" id="WP_213808484.1">
    <property type="nucleotide sequence ID" value="NZ_JAAMFK010000001.1"/>
</dbReference>
<sequence length="217" mass="23576">MANVLVIGAHGRVGQRIVEQLIAADQNVFAGYRDENQFETTPVSDHCTPVLFDLDMDTKKMVALMTDYKIEQVVFTAGAGGKGGDARTTQVDLDGAVKTMEATKQAGLKRYLMVSAAGADDRNVWVKSGIYTYFMMKHYADMILQDSGLDYTILRPTTLTDDEGKDSVQVLDQSREGSSSVSRNDVAKMAVAALASKKAIKQVVEFTAGDTAIDSIF</sequence>
<evidence type="ECO:0000259" key="1">
    <source>
        <dbReference type="Pfam" id="PF13460"/>
    </source>
</evidence>
<protein>
    <submittedName>
        <fullName evidence="2">SDR family oxidoreductase</fullName>
    </submittedName>
</protein>
<dbReference type="SUPFAM" id="SSF51735">
    <property type="entry name" value="NAD(P)-binding Rossmann-fold domains"/>
    <property type="match status" value="1"/>
</dbReference>
<dbReference type="Pfam" id="PF13460">
    <property type="entry name" value="NAD_binding_10"/>
    <property type="match status" value="1"/>
</dbReference>
<keyword evidence="3" id="KW-1185">Reference proteome</keyword>
<dbReference type="Gene3D" id="3.40.50.720">
    <property type="entry name" value="NAD(P)-binding Rossmann-like Domain"/>
    <property type="match status" value="1"/>
</dbReference>
<dbReference type="InterPro" id="IPR016040">
    <property type="entry name" value="NAD(P)-bd_dom"/>
</dbReference>
<dbReference type="InterPro" id="IPR036291">
    <property type="entry name" value="NAD(P)-bd_dom_sf"/>
</dbReference>
<accession>A0ABS5QYN9</accession>
<evidence type="ECO:0000313" key="3">
    <source>
        <dbReference type="Proteomes" id="UP001519504"/>
    </source>
</evidence>
<comment type="caution">
    <text evidence="2">The sequence shown here is derived from an EMBL/GenBank/DDBJ whole genome shotgun (WGS) entry which is preliminary data.</text>
</comment>
<gene>
    <name evidence="2" type="ORF">G6R29_00950</name>
</gene>